<evidence type="ECO:0008006" key="4">
    <source>
        <dbReference type="Google" id="ProtNLM"/>
    </source>
</evidence>
<evidence type="ECO:0000313" key="3">
    <source>
        <dbReference type="Proteomes" id="UP001157134"/>
    </source>
</evidence>
<reference evidence="2 3" key="1">
    <citation type="submission" date="2023-03" db="EMBL/GenBank/DDBJ databases">
        <title>Thalassotalea loyana LMG 22536T draft genome sequence.</title>
        <authorList>
            <person name="Sawabe T."/>
        </authorList>
    </citation>
    <scope>NUCLEOTIDE SEQUENCE [LARGE SCALE GENOMIC DNA]</scope>
    <source>
        <strain evidence="2 3">LMG 22536</strain>
    </source>
</reference>
<organism evidence="2 3">
    <name type="scientific">Thalassotalea loyana</name>
    <dbReference type="NCBI Taxonomy" id="280483"/>
    <lineage>
        <taxon>Bacteria</taxon>
        <taxon>Pseudomonadati</taxon>
        <taxon>Pseudomonadota</taxon>
        <taxon>Gammaproteobacteria</taxon>
        <taxon>Alteromonadales</taxon>
        <taxon>Colwelliaceae</taxon>
        <taxon>Thalassotalea</taxon>
    </lineage>
</organism>
<comment type="caution">
    <text evidence="2">The sequence shown here is derived from an EMBL/GenBank/DDBJ whole genome shotgun (WGS) entry which is preliminary data.</text>
</comment>
<sequence length="189" mass="21383">MFLGIHKFMIYKTIASLCILLWSFSSNAIEPAKNSDKIKAAFLLHFTGYTTWPSIKTEQVNICLLGEVSFDSFLKSMVKAKPENRVGQKLNVLYLETKEELNSCHVAFVAKNLVKQAVEYRTEHNLSTLLVGESKGFIEQGGMVNFFTDKQRIRFQVCVDKVEAANIKMSADLLRLAVIYKPQIDKVAP</sequence>
<dbReference type="InterPro" id="IPR025293">
    <property type="entry name" value="YfiR/HmsC-like"/>
</dbReference>
<keyword evidence="3" id="KW-1185">Reference proteome</keyword>
<protein>
    <recommendedName>
        <fullName evidence="4">YfiR family protein</fullName>
    </recommendedName>
</protein>
<name>A0ABQ6HEQ0_9GAMM</name>
<accession>A0ABQ6HEQ0</accession>
<evidence type="ECO:0000313" key="2">
    <source>
        <dbReference type="EMBL" id="GLX86563.1"/>
    </source>
</evidence>
<keyword evidence="1" id="KW-0732">Signal</keyword>
<feature type="chain" id="PRO_5045088381" description="YfiR family protein" evidence="1">
    <location>
        <begin position="29"/>
        <end position="189"/>
    </location>
</feature>
<dbReference type="EMBL" id="BSSV01000006">
    <property type="protein sequence ID" value="GLX86563.1"/>
    <property type="molecule type" value="Genomic_DNA"/>
</dbReference>
<dbReference type="Proteomes" id="UP001157134">
    <property type="component" value="Unassembled WGS sequence"/>
</dbReference>
<dbReference type="Pfam" id="PF13689">
    <property type="entry name" value="DUF4154"/>
    <property type="match status" value="1"/>
</dbReference>
<gene>
    <name evidence="2" type="ORF">tloyanaT_28160</name>
</gene>
<feature type="signal peptide" evidence="1">
    <location>
        <begin position="1"/>
        <end position="28"/>
    </location>
</feature>
<proteinExistence type="predicted"/>
<evidence type="ECO:0000256" key="1">
    <source>
        <dbReference type="SAM" id="SignalP"/>
    </source>
</evidence>